<sequence>RSELDMLGTVPLCCIGAAPVELSLDLWWWWCIG</sequence>
<protein>
    <submittedName>
        <fullName evidence="1">Uncharacterized protein</fullName>
    </submittedName>
</protein>
<name>A0A1X7VNA8_AMPQE</name>
<dbReference type="InParanoid" id="A0A1X7VNA8"/>
<organism evidence="1">
    <name type="scientific">Amphimedon queenslandica</name>
    <name type="common">Sponge</name>
    <dbReference type="NCBI Taxonomy" id="400682"/>
    <lineage>
        <taxon>Eukaryota</taxon>
        <taxon>Metazoa</taxon>
        <taxon>Porifera</taxon>
        <taxon>Demospongiae</taxon>
        <taxon>Heteroscleromorpha</taxon>
        <taxon>Haplosclerida</taxon>
        <taxon>Niphatidae</taxon>
        <taxon>Amphimedon</taxon>
    </lineage>
</organism>
<dbReference type="AlphaFoldDB" id="A0A1X7VNA8"/>
<proteinExistence type="predicted"/>
<dbReference type="EnsemblMetazoa" id="Aqu2.1.41886_001">
    <property type="protein sequence ID" value="Aqu2.1.41886_001"/>
    <property type="gene ID" value="Aqu2.1.41886"/>
</dbReference>
<reference evidence="1" key="1">
    <citation type="submission" date="2017-05" db="UniProtKB">
        <authorList>
            <consortium name="EnsemblMetazoa"/>
        </authorList>
    </citation>
    <scope>IDENTIFICATION</scope>
</reference>
<accession>A0A1X7VNA8</accession>
<evidence type="ECO:0000313" key="1">
    <source>
        <dbReference type="EnsemblMetazoa" id="Aqu2.1.41886_001"/>
    </source>
</evidence>